<dbReference type="AlphaFoldDB" id="A0A4Q0MJW7"/>
<keyword evidence="2" id="KW-1185">Reference proteome</keyword>
<dbReference type="OrthoDB" id="284440at2"/>
<reference evidence="1 2" key="1">
    <citation type="submission" date="2018-12" db="EMBL/GenBank/DDBJ databases">
        <title>bacterium Hansschlegelia zhihuaiae S113.</title>
        <authorList>
            <person name="He J."/>
        </authorList>
    </citation>
    <scope>NUCLEOTIDE SEQUENCE [LARGE SCALE GENOMIC DNA]</scope>
    <source>
        <strain evidence="1 2">S 113</strain>
    </source>
</reference>
<comment type="caution">
    <text evidence="1">The sequence shown here is derived from an EMBL/GenBank/DDBJ whole genome shotgun (WGS) entry which is preliminary data.</text>
</comment>
<evidence type="ECO:0000313" key="1">
    <source>
        <dbReference type="EMBL" id="RXF73880.1"/>
    </source>
</evidence>
<sequence>MLPVTKPAELAIPFAAHEADQAAEVLRAWIVDNGLHVSLQRGFDDPAVWGVLLTDVARHVSRIFDTEGVCSQDAALAAIKSALDAEWDGATDVGTTSAIQ</sequence>
<dbReference type="InterPro" id="IPR031796">
    <property type="entry name" value="DUF5076"/>
</dbReference>
<organism evidence="1 2">
    <name type="scientific">Hansschlegelia zhihuaiae</name>
    <dbReference type="NCBI Taxonomy" id="405005"/>
    <lineage>
        <taxon>Bacteria</taxon>
        <taxon>Pseudomonadati</taxon>
        <taxon>Pseudomonadota</taxon>
        <taxon>Alphaproteobacteria</taxon>
        <taxon>Hyphomicrobiales</taxon>
        <taxon>Methylopilaceae</taxon>
        <taxon>Hansschlegelia</taxon>
    </lineage>
</organism>
<dbReference type="Pfam" id="PF16826">
    <property type="entry name" value="DUF5076"/>
    <property type="match status" value="1"/>
</dbReference>
<accession>A0A4Q0MJW7</accession>
<dbReference type="Gene3D" id="3.30.2370.10">
    <property type="entry name" value="putative pyruvate dehydrogenase"/>
    <property type="match status" value="1"/>
</dbReference>
<name>A0A4Q0MJW7_9HYPH</name>
<evidence type="ECO:0000313" key="2">
    <source>
        <dbReference type="Proteomes" id="UP000289708"/>
    </source>
</evidence>
<proteinExistence type="predicted"/>
<dbReference type="Proteomes" id="UP000289708">
    <property type="component" value="Unassembled WGS sequence"/>
</dbReference>
<gene>
    <name evidence="1" type="ORF">EK403_07850</name>
</gene>
<dbReference type="EMBL" id="RYFI01000006">
    <property type="protein sequence ID" value="RXF73880.1"/>
    <property type="molecule type" value="Genomic_DNA"/>
</dbReference>
<protein>
    <submittedName>
        <fullName evidence="1">DUF5076 domain-containing protein</fullName>
    </submittedName>
</protein>